<protein>
    <submittedName>
        <fullName evidence="2">Uncharacterized protein</fullName>
    </submittedName>
</protein>
<organism evidence="2 3">
    <name type="scientific">Leptospira ainlahdjerensis</name>
    <dbReference type="NCBI Taxonomy" id="2810033"/>
    <lineage>
        <taxon>Bacteria</taxon>
        <taxon>Pseudomonadati</taxon>
        <taxon>Spirochaetota</taxon>
        <taxon>Spirochaetia</taxon>
        <taxon>Leptospirales</taxon>
        <taxon>Leptospiraceae</taxon>
        <taxon>Leptospira</taxon>
    </lineage>
</organism>
<evidence type="ECO:0000313" key="3">
    <source>
        <dbReference type="Proteomes" id="UP000724686"/>
    </source>
</evidence>
<reference evidence="2 3" key="1">
    <citation type="submission" date="2021-02" db="EMBL/GenBank/DDBJ databases">
        <title>Leptospira ainlahdjerensis sp. nov., Leptospira ainazelensis sp. nov., Leptospira abararensis sp. nov. and Leptospira chreensis sp. nov., four new species isolated from water sources in Algeria.</title>
        <authorList>
            <person name="Amara Korba A."/>
            <person name="Kainiu M."/>
            <person name="Vincent A.T."/>
            <person name="Mariet J.-F."/>
            <person name="Veyrier F.J."/>
            <person name="Goarant C."/>
            <person name="Picardeau M."/>
        </authorList>
    </citation>
    <scope>NUCLEOTIDE SEQUENCE [LARGE SCALE GENOMIC DNA]</scope>
    <source>
        <strain evidence="2 3">201903070</strain>
    </source>
</reference>
<accession>A0ABS2U7N4</accession>
<comment type="caution">
    <text evidence="2">The sequence shown here is derived from an EMBL/GenBank/DDBJ whole genome shotgun (WGS) entry which is preliminary data.</text>
</comment>
<sequence length="141" mass="15729">MKQVNSPFSGSSSHFFRFSLVQPLSVIWNQLLYEPSVARGKFLNSNQSLGHKKFFSPFLKRAVSGLLLLTFFFTFILPISEFSELKAQSVPQLNSTRAFTNADLQPYVDAGRLQNDQSSFMNIVNGGEQAVEASWEAAVDA</sequence>
<evidence type="ECO:0000256" key="1">
    <source>
        <dbReference type="SAM" id="Phobius"/>
    </source>
</evidence>
<dbReference type="EMBL" id="JAFFPU010000016">
    <property type="protein sequence ID" value="MBM9576375.1"/>
    <property type="molecule type" value="Genomic_DNA"/>
</dbReference>
<keyword evidence="1" id="KW-0472">Membrane</keyword>
<feature type="transmembrane region" description="Helical" evidence="1">
    <location>
        <begin position="62"/>
        <end position="80"/>
    </location>
</feature>
<gene>
    <name evidence="2" type="ORF">JWG45_04325</name>
</gene>
<proteinExistence type="predicted"/>
<keyword evidence="1" id="KW-1133">Transmembrane helix</keyword>
<feature type="non-terminal residue" evidence="2">
    <location>
        <position position="141"/>
    </location>
</feature>
<keyword evidence="3" id="KW-1185">Reference proteome</keyword>
<dbReference type="Proteomes" id="UP000724686">
    <property type="component" value="Unassembled WGS sequence"/>
</dbReference>
<evidence type="ECO:0000313" key="2">
    <source>
        <dbReference type="EMBL" id="MBM9576375.1"/>
    </source>
</evidence>
<keyword evidence="1" id="KW-0812">Transmembrane</keyword>
<name>A0ABS2U7N4_9LEPT</name>